<dbReference type="GO" id="GO:0008061">
    <property type="term" value="F:chitin binding"/>
    <property type="evidence" value="ECO:0007669"/>
    <property type="project" value="InterPro"/>
</dbReference>
<organism evidence="1 2">
    <name type="scientific">Bacteroides xylanisolvens</name>
    <dbReference type="NCBI Taxonomy" id="371601"/>
    <lineage>
        <taxon>Bacteria</taxon>
        <taxon>Pseudomonadati</taxon>
        <taxon>Bacteroidota</taxon>
        <taxon>Bacteroidia</taxon>
        <taxon>Bacteroidales</taxon>
        <taxon>Bacteroidaceae</taxon>
        <taxon>Bacteroides</taxon>
    </lineage>
</organism>
<dbReference type="InterPro" id="IPR011583">
    <property type="entry name" value="Chitinase_II/V-like_cat"/>
</dbReference>
<dbReference type="InterPro" id="IPR029070">
    <property type="entry name" value="Chitinase_insertion_sf"/>
</dbReference>
<dbReference type="PROSITE" id="PS51910">
    <property type="entry name" value="GH18_2"/>
    <property type="match status" value="1"/>
</dbReference>
<evidence type="ECO:0000313" key="1">
    <source>
        <dbReference type="EMBL" id="KAB6149254.1"/>
    </source>
</evidence>
<dbReference type="Gene3D" id="3.20.20.80">
    <property type="entry name" value="Glycosidases"/>
    <property type="match status" value="1"/>
</dbReference>
<dbReference type="SMART" id="SM00636">
    <property type="entry name" value="Glyco_18"/>
    <property type="match status" value="1"/>
</dbReference>
<dbReference type="EMBL" id="WDED01000005">
    <property type="protein sequence ID" value="KAB6149254.1"/>
    <property type="molecule type" value="Genomic_DNA"/>
</dbReference>
<dbReference type="GO" id="GO:0005975">
    <property type="term" value="P:carbohydrate metabolic process"/>
    <property type="evidence" value="ECO:0007669"/>
    <property type="project" value="InterPro"/>
</dbReference>
<sequence length="325" mass="36710">MWVVVSVSCKQETPTATGKKVFPWFVYKDGNSFKDIEPVKEIINSISVFGNPPKSFIDECHRNHIEVYQAVGGSEENISTPEKIKTLVDGYVDACNANGYDGIDWDFEHLSPDVQDTYTGFLELASQKLHAAGKKLSHCVGFYPALYQDETTKMFHDPEVLARTCDLVRVMCYDMYFAPGIGKAELKHRDDCMGMGPTSDYSWTKEAMSFWIKHIPKDKLVMALPAYANDYAVTGHTKGRQIYQSVPDSVSGVLPSPTWLCYEKVNIYLYDATDGNRHLFYASDARSTEALLELADELGISQIGFWHFSSVDPPMWSVTDKWKNK</sequence>
<dbReference type="SUPFAM" id="SSF51445">
    <property type="entry name" value="(Trans)glycosidases"/>
    <property type="match status" value="1"/>
</dbReference>
<accession>A0A414G7Z6</accession>
<reference evidence="1 2" key="1">
    <citation type="journal article" date="2019" name="Nat. Med.">
        <title>A library of human gut bacterial isolates paired with longitudinal multiomics data enables mechanistic microbiome research.</title>
        <authorList>
            <person name="Poyet M."/>
            <person name="Groussin M."/>
            <person name="Gibbons S.M."/>
            <person name="Avila-Pacheco J."/>
            <person name="Jiang X."/>
            <person name="Kearney S.M."/>
            <person name="Perrotta A.R."/>
            <person name="Berdy B."/>
            <person name="Zhao S."/>
            <person name="Lieberman T.D."/>
            <person name="Swanson P.K."/>
            <person name="Smith M."/>
            <person name="Roesemann S."/>
            <person name="Alexander J.E."/>
            <person name="Rich S.A."/>
            <person name="Livny J."/>
            <person name="Vlamakis H."/>
            <person name="Clish C."/>
            <person name="Bullock K."/>
            <person name="Deik A."/>
            <person name="Scott J."/>
            <person name="Pierce K.A."/>
            <person name="Xavier R.J."/>
            <person name="Alm E.J."/>
        </authorList>
    </citation>
    <scope>NUCLEOTIDE SEQUENCE [LARGE SCALE GENOMIC DNA]</scope>
    <source>
        <strain evidence="1 2">BIOML-A58</strain>
    </source>
</reference>
<name>A0A414G7Z6_9BACE</name>
<dbReference type="Pfam" id="PF00704">
    <property type="entry name" value="Glyco_hydro_18"/>
    <property type="match status" value="1"/>
</dbReference>
<dbReference type="InterPro" id="IPR001223">
    <property type="entry name" value="Glyco_hydro18_cat"/>
</dbReference>
<gene>
    <name evidence="1" type="ORF">GA398_04510</name>
</gene>
<dbReference type="Proteomes" id="UP000434604">
    <property type="component" value="Unassembled WGS sequence"/>
</dbReference>
<dbReference type="PANTHER" id="PTHR46066">
    <property type="entry name" value="CHITINASE DOMAIN-CONTAINING PROTEIN 1 FAMILY MEMBER"/>
    <property type="match status" value="1"/>
</dbReference>
<evidence type="ECO:0000313" key="2">
    <source>
        <dbReference type="Proteomes" id="UP000434604"/>
    </source>
</evidence>
<dbReference type="PANTHER" id="PTHR46066:SF2">
    <property type="entry name" value="CHITINASE DOMAIN-CONTAINING PROTEIN 1"/>
    <property type="match status" value="1"/>
</dbReference>
<protein>
    <submittedName>
        <fullName evidence="1">Uncharacterized protein</fullName>
    </submittedName>
</protein>
<comment type="caution">
    <text evidence="1">The sequence shown here is derived from an EMBL/GenBank/DDBJ whole genome shotgun (WGS) entry which is preliminary data.</text>
</comment>
<dbReference type="Gene3D" id="3.10.50.10">
    <property type="match status" value="1"/>
</dbReference>
<dbReference type="AlphaFoldDB" id="A0A414G7Z6"/>
<proteinExistence type="predicted"/>
<dbReference type="InterPro" id="IPR017853">
    <property type="entry name" value="GH"/>
</dbReference>